<dbReference type="EMBL" id="BRXU01000048">
    <property type="protein sequence ID" value="GLC61601.1"/>
    <property type="molecule type" value="Genomic_DNA"/>
</dbReference>
<evidence type="ECO:0000256" key="3">
    <source>
        <dbReference type="ARBA" id="ARBA00022989"/>
    </source>
</evidence>
<dbReference type="GO" id="GO:0016020">
    <property type="term" value="C:membrane"/>
    <property type="evidence" value="ECO:0007669"/>
    <property type="project" value="UniProtKB-SubCell"/>
</dbReference>
<dbReference type="PANTHER" id="PTHR35814">
    <property type="match status" value="1"/>
</dbReference>
<accession>A0A9W6BZS4</accession>
<evidence type="ECO:0000313" key="6">
    <source>
        <dbReference type="EMBL" id="GLC61601.1"/>
    </source>
</evidence>
<keyword evidence="3 5" id="KW-1133">Transmembrane helix</keyword>
<keyword evidence="4 5" id="KW-0472">Membrane</keyword>
<evidence type="ECO:0000256" key="1">
    <source>
        <dbReference type="ARBA" id="ARBA00004370"/>
    </source>
</evidence>
<comment type="subcellular location">
    <subcellularLocation>
        <location evidence="1">Membrane</location>
    </subcellularLocation>
</comment>
<dbReference type="SUPFAM" id="SSF161084">
    <property type="entry name" value="MAPEG domain-like"/>
    <property type="match status" value="1"/>
</dbReference>
<evidence type="ECO:0000313" key="7">
    <source>
        <dbReference type="Proteomes" id="UP001165080"/>
    </source>
</evidence>
<dbReference type="AlphaFoldDB" id="A0A9W6BZS4"/>
<comment type="caution">
    <text evidence="6">The sequence shown here is derived from an EMBL/GenBank/DDBJ whole genome shotgun (WGS) entry which is preliminary data.</text>
</comment>
<dbReference type="PANTHER" id="PTHR35814:SF1">
    <property type="entry name" value="GLUTATHIONE S-TRANSFERASE-RELATED"/>
    <property type="match status" value="1"/>
</dbReference>
<dbReference type="Pfam" id="PF01124">
    <property type="entry name" value="MAPEG"/>
    <property type="match status" value="1"/>
</dbReference>
<evidence type="ECO:0000256" key="5">
    <source>
        <dbReference type="SAM" id="Phobius"/>
    </source>
</evidence>
<dbReference type="InterPro" id="IPR023352">
    <property type="entry name" value="MAPEG-like_dom_sf"/>
</dbReference>
<evidence type="ECO:0000256" key="2">
    <source>
        <dbReference type="ARBA" id="ARBA00022692"/>
    </source>
</evidence>
<organism evidence="6 7">
    <name type="scientific">Pleodorina starrii</name>
    <dbReference type="NCBI Taxonomy" id="330485"/>
    <lineage>
        <taxon>Eukaryota</taxon>
        <taxon>Viridiplantae</taxon>
        <taxon>Chlorophyta</taxon>
        <taxon>core chlorophytes</taxon>
        <taxon>Chlorophyceae</taxon>
        <taxon>CS clade</taxon>
        <taxon>Chlamydomonadales</taxon>
        <taxon>Volvocaceae</taxon>
        <taxon>Pleodorina</taxon>
    </lineage>
</organism>
<dbReference type="Proteomes" id="UP001165080">
    <property type="component" value="Unassembled WGS sequence"/>
</dbReference>
<protein>
    <submittedName>
        <fullName evidence="6">Uncharacterized protein</fullName>
    </submittedName>
</protein>
<feature type="transmembrane region" description="Helical" evidence="5">
    <location>
        <begin position="89"/>
        <end position="109"/>
    </location>
</feature>
<dbReference type="OrthoDB" id="527248at2759"/>
<evidence type="ECO:0000256" key="4">
    <source>
        <dbReference type="ARBA" id="ARBA00023136"/>
    </source>
</evidence>
<proteinExistence type="predicted"/>
<keyword evidence="2 5" id="KW-0812">Transmembrane</keyword>
<feature type="transmembrane region" description="Helical" evidence="5">
    <location>
        <begin position="121"/>
        <end position="142"/>
    </location>
</feature>
<name>A0A9W6BZS4_9CHLO</name>
<dbReference type="InterPro" id="IPR001129">
    <property type="entry name" value="Membr-assoc_MAPEG"/>
</dbReference>
<dbReference type="Gene3D" id="1.20.120.550">
    <property type="entry name" value="Membrane associated eicosanoid/glutathione metabolism-like domain"/>
    <property type="match status" value="1"/>
</dbReference>
<keyword evidence="7" id="KW-1185">Reference proteome</keyword>
<sequence>MSKLSAPLTCLTAGGLGIVYAGLQMRVGLHRLNTGIKFGTKSEDSNAEDEALTAKSRAGGNMQEYLPLGLVTMLLLETATPLSKKAVAAFGAVFALSRLSAAYAIANTYTPGFNAVPGRKYGFLGTVAALLAAGAYLSFHAVQTLRK</sequence>
<reference evidence="6 7" key="1">
    <citation type="journal article" date="2023" name="Commun. Biol.">
        <title>Reorganization of the ancestral sex-determining regions during the evolution of trioecy in Pleodorina starrii.</title>
        <authorList>
            <person name="Takahashi K."/>
            <person name="Suzuki S."/>
            <person name="Kawai-Toyooka H."/>
            <person name="Yamamoto K."/>
            <person name="Hamaji T."/>
            <person name="Ootsuki R."/>
            <person name="Yamaguchi H."/>
            <person name="Kawachi M."/>
            <person name="Higashiyama T."/>
            <person name="Nozaki H."/>
        </authorList>
    </citation>
    <scope>NUCLEOTIDE SEQUENCE [LARGE SCALE GENOMIC DNA]</scope>
    <source>
        <strain evidence="6 7">NIES-4479</strain>
    </source>
</reference>
<gene>
    <name evidence="6" type="primary">PLEST009969</name>
    <name evidence="6" type="ORF">PLESTB_001781400</name>
</gene>